<reference evidence="1 2" key="1">
    <citation type="submission" date="2019-02" db="EMBL/GenBank/DDBJ databases">
        <title>Genome sequencing of the rare red list fungi Hericium alpestre (H. flagellum).</title>
        <authorList>
            <person name="Buettner E."/>
            <person name="Kellner H."/>
        </authorList>
    </citation>
    <scope>NUCLEOTIDE SEQUENCE [LARGE SCALE GENOMIC DNA]</scope>
    <source>
        <strain evidence="1 2">DSM 108284</strain>
    </source>
</reference>
<evidence type="ECO:0000313" key="2">
    <source>
        <dbReference type="Proteomes" id="UP000298061"/>
    </source>
</evidence>
<dbReference type="Proteomes" id="UP000298061">
    <property type="component" value="Unassembled WGS sequence"/>
</dbReference>
<dbReference type="OrthoDB" id="3223751at2759"/>
<comment type="caution">
    <text evidence="1">The sequence shown here is derived from an EMBL/GenBank/DDBJ whole genome shotgun (WGS) entry which is preliminary data.</text>
</comment>
<proteinExistence type="predicted"/>
<dbReference type="EMBL" id="SFCI01001584">
    <property type="protein sequence ID" value="TFY75414.1"/>
    <property type="molecule type" value="Genomic_DNA"/>
</dbReference>
<evidence type="ECO:0008006" key="3">
    <source>
        <dbReference type="Google" id="ProtNLM"/>
    </source>
</evidence>
<name>A0A4Y9ZMC1_9AGAM</name>
<evidence type="ECO:0000313" key="1">
    <source>
        <dbReference type="EMBL" id="TFY75414.1"/>
    </source>
</evidence>
<dbReference type="InterPro" id="IPR011333">
    <property type="entry name" value="SKP1/BTB/POZ_sf"/>
</dbReference>
<dbReference type="CDD" id="cd18186">
    <property type="entry name" value="BTB_POZ_ZBTB_KLHL-like"/>
    <property type="match status" value="1"/>
</dbReference>
<gene>
    <name evidence="1" type="ORF">EWM64_g8599</name>
</gene>
<accession>A0A4Y9ZMC1</accession>
<keyword evidence="2" id="KW-1185">Reference proteome</keyword>
<dbReference type="STRING" id="135208.A0A4Y9ZMC1"/>
<dbReference type="AlphaFoldDB" id="A0A4Y9ZMC1"/>
<sequence>MEGESDDKPIDLPGTTVDEFEALLDFLYNRPYDDYSSFDLTRWKNLLTVSDRYQFDKVRQRAIAEITKIESDLNGVDQLLLAVKCNIIQWTVPALVKLLVRPKILELEEAERLPLPIVLRLWNAREVFRRTPVDAPMQLSAR</sequence>
<organism evidence="1 2">
    <name type="scientific">Hericium alpestre</name>
    <dbReference type="NCBI Taxonomy" id="135208"/>
    <lineage>
        <taxon>Eukaryota</taxon>
        <taxon>Fungi</taxon>
        <taxon>Dikarya</taxon>
        <taxon>Basidiomycota</taxon>
        <taxon>Agaricomycotina</taxon>
        <taxon>Agaricomycetes</taxon>
        <taxon>Russulales</taxon>
        <taxon>Hericiaceae</taxon>
        <taxon>Hericium</taxon>
    </lineage>
</organism>
<protein>
    <recommendedName>
        <fullName evidence="3">BTB domain-containing protein</fullName>
    </recommendedName>
</protein>
<dbReference type="Gene3D" id="3.30.710.10">
    <property type="entry name" value="Potassium Channel Kv1.1, Chain A"/>
    <property type="match status" value="1"/>
</dbReference>